<sequence>MTDTAKMDDNLCDLCREINLYTLGAFVHDQYDPKRPMIKRTADQLSHDCPLCRLFLNPDGSPDRPAQNVTRVRIEASMLERLPEDQDEGTFYSEFIAWLRRWKPKSRGIEYYPLSKLSVSIGGVLGSNISLPCTLDVLAEEDNDEIKRYVGGRIVRSTDSDIGLHQVGHWLSQCLDGHSRCKVGVSGRKFNDNPAKAALPDRLIHVGGPAVEPHLFQTAGKRGRYSALSYCWEPMEDGEAPFRLLSSNLASLQEQLPMAKLPGSIRDAIDFTRRLGISYIWIDRLCIIQDDDNDWKNHATEMCNIYEGAVLTIAAVAAKTRDEGLYFTPPERPGVRIKATTHEKEVGYMRIARRSSISAAIETELGMSKWNTRGWVMQEQKMSRRIVYFGRTQILWECQQMSRQQNGIADTVTDIRNKSSLYTEFWVEGWRKRLRAILPFVVAKTVDLDFWYPFLEDYTSRDLTYPDKDKEKAMAGVAAAARMRLGMSKYAYGIFLERVDQMLLWYAKSTLKATEAARAPSWSWMAFDGQIRSLKPKSKSWTRGFGHCAFLDRETAQLPSDDRLNAEISHLPASVLKISGARVIRMKCRVETPDNTQYVHQWLENAFLAFTGEAVSDGTESDSDGSESDSDGSLHLPDPRKVMYLPKLIEKAFESQNIAGQTAGCHLMLCFGPTDSACGIVKFDTDNHDQQLLVGKEISCLIVGEETTNQYSWRRWKNDETKQKKTYHLLVMTGVGPSASPRGMGSEAPAMYRRVGVAQSIWWGELGCPLHKEAMVGEIFIV</sequence>
<accession>A0AA40ER58</accession>
<feature type="domain" description="Heterokaryon incompatibility" evidence="2">
    <location>
        <begin position="225"/>
        <end position="379"/>
    </location>
</feature>
<evidence type="ECO:0000313" key="4">
    <source>
        <dbReference type="Proteomes" id="UP001172155"/>
    </source>
</evidence>
<evidence type="ECO:0000259" key="2">
    <source>
        <dbReference type="Pfam" id="PF06985"/>
    </source>
</evidence>
<dbReference type="Proteomes" id="UP001172155">
    <property type="component" value="Unassembled WGS sequence"/>
</dbReference>
<comment type="caution">
    <text evidence="3">The sequence shown here is derived from an EMBL/GenBank/DDBJ whole genome shotgun (WGS) entry which is preliminary data.</text>
</comment>
<name>A0AA40ER58_9PEZI</name>
<dbReference type="PANTHER" id="PTHR33112">
    <property type="entry name" value="DOMAIN PROTEIN, PUTATIVE-RELATED"/>
    <property type="match status" value="1"/>
</dbReference>
<evidence type="ECO:0000256" key="1">
    <source>
        <dbReference type="SAM" id="MobiDB-lite"/>
    </source>
</evidence>
<feature type="compositionally biased region" description="Acidic residues" evidence="1">
    <location>
        <begin position="619"/>
        <end position="630"/>
    </location>
</feature>
<organism evidence="3 4">
    <name type="scientific">Schizothecium vesticola</name>
    <dbReference type="NCBI Taxonomy" id="314040"/>
    <lineage>
        <taxon>Eukaryota</taxon>
        <taxon>Fungi</taxon>
        <taxon>Dikarya</taxon>
        <taxon>Ascomycota</taxon>
        <taxon>Pezizomycotina</taxon>
        <taxon>Sordariomycetes</taxon>
        <taxon>Sordariomycetidae</taxon>
        <taxon>Sordariales</taxon>
        <taxon>Schizotheciaceae</taxon>
        <taxon>Schizothecium</taxon>
    </lineage>
</organism>
<feature type="region of interest" description="Disordered" evidence="1">
    <location>
        <begin position="615"/>
        <end position="638"/>
    </location>
</feature>
<gene>
    <name evidence="3" type="ORF">B0T18DRAFT_416276</name>
</gene>
<dbReference type="AlphaFoldDB" id="A0AA40ER58"/>
<proteinExistence type="predicted"/>
<evidence type="ECO:0000313" key="3">
    <source>
        <dbReference type="EMBL" id="KAK0743974.1"/>
    </source>
</evidence>
<dbReference type="InterPro" id="IPR010730">
    <property type="entry name" value="HET"/>
</dbReference>
<reference evidence="3" key="1">
    <citation type="submission" date="2023-06" db="EMBL/GenBank/DDBJ databases">
        <title>Genome-scale phylogeny and comparative genomics of the fungal order Sordariales.</title>
        <authorList>
            <consortium name="Lawrence Berkeley National Laboratory"/>
            <person name="Hensen N."/>
            <person name="Bonometti L."/>
            <person name="Westerberg I."/>
            <person name="Brannstrom I.O."/>
            <person name="Guillou S."/>
            <person name="Cros-Aarteil S."/>
            <person name="Calhoun S."/>
            <person name="Haridas S."/>
            <person name="Kuo A."/>
            <person name="Mondo S."/>
            <person name="Pangilinan J."/>
            <person name="Riley R."/>
            <person name="LaButti K."/>
            <person name="Andreopoulos B."/>
            <person name="Lipzen A."/>
            <person name="Chen C."/>
            <person name="Yanf M."/>
            <person name="Daum C."/>
            <person name="Ng V."/>
            <person name="Clum A."/>
            <person name="Steindorff A."/>
            <person name="Ohm R."/>
            <person name="Martin F."/>
            <person name="Silar P."/>
            <person name="Natvig D."/>
            <person name="Lalanne C."/>
            <person name="Gautier V."/>
            <person name="Ament-velasquez S.L."/>
            <person name="Kruys A."/>
            <person name="Hutchinson M.I."/>
            <person name="Powell A.J."/>
            <person name="Barry K."/>
            <person name="Miller A.N."/>
            <person name="Grigoriev I.V."/>
            <person name="Debuchy R."/>
            <person name="Gladieux P."/>
            <person name="Thoren M.H."/>
            <person name="Johannesson H."/>
        </authorList>
    </citation>
    <scope>NUCLEOTIDE SEQUENCE</scope>
    <source>
        <strain evidence="3">SMH3187-1</strain>
    </source>
</reference>
<dbReference type="PANTHER" id="PTHR33112:SF16">
    <property type="entry name" value="HETEROKARYON INCOMPATIBILITY DOMAIN-CONTAINING PROTEIN"/>
    <property type="match status" value="1"/>
</dbReference>
<dbReference type="EMBL" id="JAUKUD010000005">
    <property type="protein sequence ID" value="KAK0743974.1"/>
    <property type="molecule type" value="Genomic_DNA"/>
</dbReference>
<protein>
    <submittedName>
        <fullName evidence="3">Heterokaryon incompatibility protein-domain-containing protein</fullName>
    </submittedName>
</protein>
<keyword evidence="4" id="KW-1185">Reference proteome</keyword>
<dbReference type="Pfam" id="PF06985">
    <property type="entry name" value="HET"/>
    <property type="match status" value="1"/>
</dbReference>